<organism evidence="1 2">
    <name type="scientific">Pristionchus fissidentatus</name>
    <dbReference type="NCBI Taxonomy" id="1538716"/>
    <lineage>
        <taxon>Eukaryota</taxon>
        <taxon>Metazoa</taxon>
        <taxon>Ecdysozoa</taxon>
        <taxon>Nematoda</taxon>
        <taxon>Chromadorea</taxon>
        <taxon>Rhabditida</taxon>
        <taxon>Rhabditina</taxon>
        <taxon>Diplogasteromorpha</taxon>
        <taxon>Diplogasteroidea</taxon>
        <taxon>Neodiplogasteridae</taxon>
        <taxon>Pristionchus</taxon>
    </lineage>
</organism>
<keyword evidence="2" id="KW-1185">Reference proteome</keyword>
<proteinExistence type="predicted"/>
<dbReference type="Proteomes" id="UP001432322">
    <property type="component" value="Unassembled WGS sequence"/>
</dbReference>
<name>A0AAV5WC94_9BILA</name>
<evidence type="ECO:0000313" key="1">
    <source>
        <dbReference type="EMBL" id="GMT27444.1"/>
    </source>
</evidence>
<reference evidence="1" key="1">
    <citation type="submission" date="2023-10" db="EMBL/GenBank/DDBJ databases">
        <title>Genome assembly of Pristionchus species.</title>
        <authorList>
            <person name="Yoshida K."/>
            <person name="Sommer R.J."/>
        </authorList>
    </citation>
    <scope>NUCLEOTIDE SEQUENCE</scope>
    <source>
        <strain evidence="1">RS5133</strain>
    </source>
</reference>
<accession>A0AAV5WC94</accession>
<sequence length="132" mass="15174">QSYHTVSAPEVDLSSLINLSDNMRSVSLHNLRCVSLTAFDLRKIREVMLNQKCQLAHLKLCIDEDINISFLKNCFGVTIRETENPYSTVYLSTYSVELHESAYTRENAIEFSHYDGKLETKFSTTMNSRKSK</sequence>
<feature type="non-terminal residue" evidence="1">
    <location>
        <position position="132"/>
    </location>
</feature>
<dbReference type="AlphaFoldDB" id="A0AAV5WC94"/>
<gene>
    <name evidence="1" type="ORF">PFISCL1PPCAC_18741</name>
</gene>
<comment type="caution">
    <text evidence="1">The sequence shown here is derived from an EMBL/GenBank/DDBJ whole genome shotgun (WGS) entry which is preliminary data.</text>
</comment>
<dbReference type="EMBL" id="BTSY01000005">
    <property type="protein sequence ID" value="GMT27444.1"/>
    <property type="molecule type" value="Genomic_DNA"/>
</dbReference>
<feature type="non-terminal residue" evidence="1">
    <location>
        <position position="1"/>
    </location>
</feature>
<evidence type="ECO:0000313" key="2">
    <source>
        <dbReference type="Proteomes" id="UP001432322"/>
    </source>
</evidence>
<protein>
    <submittedName>
        <fullName evidence="1">Uncharacterized protein</fullName>
    </submittedName>
</protein>